<protein>
    <recommendedName>
        <fullName evidence="3">DNRLRE domain-containing protein</fullName>
    </recommendedName>
</protein>
<keyword evidence="2" id="KW-1185">Reference proteome</keyword>
<organism evidence="1 2">
    <name type="scientific">Spirosoma sordidisoli</name>
    <dbReference type="NCBI Taxonomy" id="2502893"/>
    <lineage>
        <taxon>Bacteria</taxon>
        <taxon>Pseudomonadati</taxon>
        <taxon>Bacteroidota</taxon>
        <taxon>Cytophagia</taxon>
        <taxon>Cytophagales</taxon>
        <taxon>Cytophagaceae</taxon>
        <taxon>Spirosoma</taxon>
    </lineage>
</organism>
<gene>
    <name evidence="1" type="ORF">EQG79_00435</name>
</gene>
<evidence type="ECO:0008006" key="3">
    <source>
        <dbReference type="Google" id="ProtNLM"/>
    </source>
</evidence>
<dbReference type="EMBL" id="SBLB01000001">
    <property type="protein sequence ID" value="RYC70652.1"/>
    <property type="molecule type" value="Genomic_DNA"/>
</dbReference>
<evidence type="ECO:0000313" key="1">
    <source>
        <dbReference type="EMBL" id="RYC70652.1"/>
    </source>
</evidence>
<reference evidence="1 2" key="1">
    <citation type="submission" date="2019-01" db="EMBL/GenBank/DDBJ databases">
        <title>Spirosoma flava sp. nov., a propanil-degrading bacterium isolated from herbicide-contaminated soil.</title>
        <authorList>
            <person name="Zhang L."/>
            <person name="Jiang J.-D."/>
        </authorList>
    </citation>
    <scope>NUCLEOTIDE SEQUENCE [LARGE SCALE GENOMIC DNA]</scope>
    <source>
        <strain evidence="1 2">TY50</strain>
    </source>
</reference>
<proteinExistence type="predicted"/>
<sequence>MPNRRETSRGMSMSSVDVVSAISNSTAETDLFSASIPAGKLGLEKTLALHYVGRLTTGLLPPAVTIKVYLGSSSLTVFTAVALLASGSKPLVLDVRISNVNSMSAQYVSVVGQYNTSCITADADWTVDTTTAQTLRVTAQFVSLSTSTSIQTKEAVLEIS</sequence>
<dbReference type="AlphaFoldDB" id="A0A4Q2UP56"/>
<accession>A0A4Q2UP56</accession>
<name>A0A4Q2UP56_9BACT</name>
<dbReference type="Proteomes" id="UP000290407">
    <property type="component" value="Unassembled WGS sequence"/>
</dbReference>
<evidence type="ECO:0000313" key="2">
    <source>
        <dbReference type="Proteomes" id="UP000290407"/>
    </source>
</evidence>
<comment type="caution">
    <text evidence="1">The sequence shown here is derived from an EMBL/GenBank/DDBJ whole genome shotgun (WGS) entry which is preliminary data.</text>
</comment>